<proteinExistence type="inferred from homology"/>
<dbReference type="Pfam" id="PF00005">
    <property type="entry name" value="ABC_tran"/>
    <property type="match status" value="1"/>
</dbReference>
<dbReference type="PANTHER" id="PTHR42781">
    <property type="entry name" value="SPERMIDINE/PUTRESCINE IMPORT ATP-BINDING PROTEIN POTA"/>
    <property type="match status" value="1"/>
</dbReference>
<dbReference type="InterPro" id="IPR050093">
    <property type="entry name" value="ABC_SmlMolc_Importer"/>
</dbReference>
<dbReference type="PANTHER" id="PTHR42781:SF4">
    <property type="entry name" value="SPERMIDINE_PUTRESCINE IMPORT ATP-BINDING PROTEIN POTA"/>
    <property type="match status" value="1"/>
</dbReference>
<dbReference type="Gene3D" id="3.40.50.300">
    <property type="entry name" value="P-loop containing nucleotide triphosphate hydrolases"/>
    <property type="match status" value="1"/>
</dbReference>
<evidence type="ECO:0000259" key="5">
    <source>
        <dbReference type="PROSITE" id="PS50893"/>
    </source>
</evidence>
<reference evidence="6 7" key="1">
    <citation type="submission" date="2024-09" db="EMBL/GenBank/DDBJ databases">
        <authorList>
            <person name="Sun Q."/>
            <person name="Mori K."/>
        </authorList>
    </citation>
    <scope>NUCLEOTIDE SEQUENCE [LARGE SCALE GENOMIC DNA]</scope>
    <source>
        <strain evidence="6 7">TBRC 4938</strain>
    </source>
</reference>
<dbReference type="SUPFAM" id="SSF50331">
    <property type="entry name" value="MOP-like"/>
    <property type="match status" value="1"/>
</dbReference>
<dbReference type="RefSeq" id="WP_377262986.1">
    <property type="nucleotide sequence ID" value="NZ_JBHMAA010000018.1"/>
</dbReference>
<keyword evidence="4 6" id="KW-0067">ATP-binding</keyword>
<dbReference type="Proteomes" id="UP001589692">
    <property type="component" value="Unassembled WGS sequence"/>
</dbReference>
<name>A0ABV6AMF4_9HYPH</name>
<comment type="similarity">
    <text evidence="1">Belongs to the ABC transporter superfamily.</text>
</comment>
<evidence type="ECO:0000256" key="1">
    <source>
        <dbReference type="ARBA" id="ARBA00005417"/>
    </source>
</evidence>
<evidence type="ECO:0000256" key="3">
    <source>
        <dbReference type="ARBA" id="ARBA00022741"/>
    </source>
</evidence>
<dbReference type="InterPro" id="IPR003593">
    <property type="entry name" value="AAA+_ATPase"/>
</dbReference>
<dbReference type="InterPro" id="IPR013611">
    <property type="entry name" value="Transp-assoc_OB_typ2"/>
</dbReference>
<keyword evidence="3" id="KW-0547">Nucleotide-binding</keyword>
<keyword evidence="2" id="KW-0813">Transport</keyword>
<protein>
    <submittedName>
        <fullName evidence="6">ABC transporter ATP-binding protein</fullName>
    </submittedName>
</protein>
<dbReference type="InterPro" id="IPR008995">
    <property type="entry name" value="Mo/tungstate-bd_C_term_dom"/>
</dbReference>
<dbReference type="InterPro" id="IPR003439">
    <property type="entry name" value="ABC_transporter-like_ATP-bd"/>
</dbReference>
<dbReference type="InterPro" id="IPR027417">
    <property type="entry name" value="P-loop_NTPase"/>
</dbReference>
<dbReference type="PROSITE" id="PS00211">
    <property type="entry name" value="ABC_TRANSPORTER_1"/>
    <property type="match status" value="1"/>
</dbReference>
<comment type="caution">
    <text evidence="6">The sequence shown here is derived from an EMBL/GenBank/DDBJ whole genome shotgun (WGS) entry which is preliminary data.</text>
</comment>
<dbReference type="Gene3D" id="2.40.50.100">
    <property type="match status" value="1"/>
</dbReference>
<evidence type="ECO:0000313" key="6">
    <source>
        <dbReference type="EMBL" id="MFB9950500.1"/>
    </source>
</evidence>
<accession>A0ABV6AMF4</accession>
<dbReference type="SMART" id="SM00382">
    <property type="entry name" value="AAA"/>
    <property type="match status" value="1"/>
</dbReference>
<dbReference type="SUPFAM" id="SSF52540">
    <property type="entry name" value="P-loop containing nucleoside triphosphate hydrolases"/>
    <property type="match status" value="1"/>
</dbReference>
<gene>
    <name evidence="6" type="ORF">ACFFP0_16720</name>
</gene>
<dbReference type="PROSITE" id="PS50893">
    <property type="entry name" value="ABC_TRANSPORTER_2"/>
    <property type="match status" value="1"/>
</dbReference>
<sequence length="365" mass="40572">MTELIIENMSRDFGSFHATRDINFHIADGEFVTLLGPSGCGKSTTLAAVAGLDRPTEGTIRTTEKVFFSSAQKVFLPAEDRNCGLVFQSYALWPHLTVFDNVAFPLKLRRVPKVERNRMIEQVLALVEMEPFAGRYPHELSGGQQQRVALARTLVYKPSILLLDEPLSNLDAKLRERARVWLGELKRQLKMTTLYVTHDQAEALTLSDRIVIMDKGRIVQIATPEEIYENPAEAFVADFIGTSSFFPATVVGLTGSNATVRFSDGSELKVAVRKDIAQGSKVRISVRPERMQVLSSRSEAPEEDGTVLSARIRSRSYLGARFQYELEAGDAIAKVETHRRLEDADALLWVPSSGSIAFRDKVVAA</sequence>
<dbReference type="Pfam" id="PF08402">
    <property type="entry name" value="TOBE_2"/>
    <property type="match status" value="1"/>
</dbReference>
<evidence type="ECO:0000256" key="4">
    <source>
        <dbReference type="ARBA" id="ARBA00022840"/>
    </source>
</evidence>
<feature type="domain" description="ABC transporter" evidence="5">
    <location>
        <begin position="4"/>
        <end position="240"/>
    </location>
</feature>
<evidence type="ECO:0000313" key="7">
    <source>
        <dbReference type="Proteomes" id="UP001589692"/>
    </source>
</evidence>
<dbReference type="EMBL" id="JBHMAA010000018">
    <property type="protein sequence ID" value="MFB9950500.1"/>
    <property type="molecule type" value="Genomic_DNA"/>
</dbReference>
<evidence type="ECO:0000256" key="2">
    <source>
        <dbReference type="ARBA" id="ARBA00022448"/>
    </source>
</evidence>
<organism evidence="6 7">
    <name type="scientific">Rhizobium puerariae</name>
    <dbReference type="NCBI Taxonomy" id="1585791"/>
    <lineage>
        <taxon>Bacteria</taxon>
        <taxon>Pseudomonadati</taxon>
        <taxon>Pseudomonadota</taxon>
        <taxon>Alphaproteobacteria</taxon>
        <taxon>Hyphomicrobiales</taxon>
        <taxon>Rhizobiaceae</taxon>
        <taxon>Rhizobium/Agrobacterium group</taxon>
        <taxon>Rhizobium</taxon>
    </lineage>
</organism>
<dbReference type="InterPro" id="IPR017871">
    <property type="entry name" value="ABC_transporter-like_CS"/>
</dbReference>
<keyword evidence="7" id="KW-1185">Reference proteome</keyword>
<dbReference type="GO" id="GO:0005524">
    <property type="term" value="F:ATP binding"/>
    <property type="evidence" value="ECO:0007669"/>
    <property type="project" value="UniProtKB-KW"/>
</dbReference>